<evidence type="ECO:0000313" key="3">
    <source>
        <dbReference type="Proteomes" id="UP001597114"/>
    </source>
</evidence>
<organism evidence="2 3">
    <name type="scientific">Pseudonocardia yunnanensis</name>
    <dbReference type="NCBI Taxonomy" id="58107"/>
    <lineage>
        <taxon>Bacteria</taxon>
        <taxon>Bacillati</taxon>
        <taxon>Actinomycetota</taxon>
        <taxon>Actinomycetes</taxon>
        <taxon>Pseudonocardiales</taxon>
        <taxon>Pseudonocardiaceae</taxon>
        <taxon>Pseudonocardia</taxon>
    </lineage>
</organism>
<dbReference type="RefSeq" id="WP_344723177.1">
    <property type="nucleotide sequence ID" value="NZ_BAAAUS010000017.1"/>
</dbReference>
<dbReference type="EMBL" id="JBHUCO010000002">
    <property type="protein sequence ID" value="MFD1516350.1"/>
    <property type="molecule type" value="Genomic_DNA"/>
</dbReference>
<evidence type="ECO:0000313" key="2">
    <source>
        <dbReference type="EMBL" id="MFD1516350.1"/>
    </source>
</evidence>
<gene>
    <name evidence="2" type="ORF">ACFSJD_02560</name>
</gene>
<protein>
    <recommendedName>
        <fullName evidence="1">DeoxyPurine in DNA protein A domain-containing protein</fullName>
    </recommendedName>
</protein>
<accession>A0ABW4EQU9</accession>
<dbReference type="Proteomes" id="UP001597114">
    <property type="component" value="Unassembled WGS sequence"/>
</dbReference>
<proteinExistence type="predicted"/>
<name>A0ABW4EQU9_9PSEU</name>
<feature type="domain" description="DeoxyPurine in DNA protein A" evidence="1">
    <location>
        <begin position="2"/>
        <end position="247"/>
    </location>
</feature>
<evidence type="ECO:0000259" key="1">
    <source>
        <dbReference type="Pfam" id="PF23859"/>
    </source>
</evidence>
<keyword evidence="3" id="KW-1185">Reference proteome</keyword>
<dbReference type="Pfam" id="PF23859">
    <property type="entry name" value="DpdA"/>
    <property type="match status" value="1"/>
</dbReference>
<comment type="caution">
    <text evidence="2">The sequence shown here is derived from an EMBL/GenBank/DDBJ whole genome shotgun (WGS) entry which is preliminary data.</text>
</comment>
<sequence length="380" mass="41180">MRFFLGTHRPNWLSLTSVPLFVSDRTLRGYKTLPTAKGTWALDSGGFTELSTHGSWDHGPTPRQYAARVRRYAEEIGGLVWAAPQDWMCEPFVTNKTGLSRLEHQKRTVHNGLEFRSIAPDLPIILVVQGLFEDEYLACLDMYRSAGVDLAAEPVVGVGSVCRRQGTREAASIIAAICRAVPGIRLHGFGIKTSGLRDYGSLLHSADSMAWSYAARRAPRLPGCTGHANCANCARFAFGWRERVLASLAGHATRPAGPTGRGASRKLDTSRRLALSAFRHEAARLERDSTIRCANRDGLSVRAIATVIDLSPARVGQILTEPDTPVLEQLRQLRARWGVDDDPASRAAADMIIANITTGELTTNSVGELDGAAPAGGVQS</sequence>
<dbReference type="InterPro" id="IPR055645">
    <property type="entry name" value="DpdA"/>
</dbReference>
<reference evidence="3" key="1">
    <citation type="journal article" date="2019" name="Int. J. Syst. Evol. Microbiol.">
        <title>The Global Catalogue of Microorganisms (GCM) 10K type strain sequencing project: providing services to taxonomists for standard genome sequencing and annotation.</title>
        <authorList>
            <consortium name="The Broad Institute Genomics Platform"/>
            <consortium name="The Broad Institute Genome Sequencing Center for Infectious Disease"/>
            <person name="Wu L."/>
            <person name="Ma J."/>
        </authorList>
    </citation>
    <scope>NUCLEOTIDE SEQUENCE [LARGE SCALE GENOMIC DNA]</scope>
    <source>
        <strain evidence="3">CCM 7043</strain>
    </source>
</reference>